<feature type="region of interest" description="Disordered" evidence="1">
    <location>
        <begin position="61"/>
        <end position="81"/>
    </location>
</feature>
<reference evidence="2" key="1">
    <citation type="submission" date="2015-04" db="UniProtKB">
        <authorList>
            <consortium name="EnsemblPlants"/>
        </authorList>
    </citation>
    <scope>IDENTIFICATION</scope>
    <source>
        <strain evidence="2">SL10</strain>
    </source>
</reference>
<evidence type="ECO:0000256" key="1">
    <source>
        <dbReference type="SAM" id="MobiDB-lite"/>
    </source>
</evidence>
<protein>
    <submittedName>
        <fullName evidence="2">Uncharacterized protein</fullName>
    </submittedName>
</protein>
<feature type="compositionally biased region" description="Low complexity" evidence="1">
    <location>
        <begin position="1"/>
        <end position="15"/>
    </location>
</feature>
<dbReference type="Proteomes" id="UP000006591">
    <property type="component" value="Chromosome 3"/>
</dbReference>
<evidence type="ECO:0000313" key="2">
    <source>
        <dbReference type="EnsemblPlants" id="ONIVA03G23730.1"/>
    </source>
</evidence>
<dbReference type="HOGENOM" id="CLU_2577935_0_0_1"/>
<organism evidence="2">
    <name type="scientific">Oryza nivara</name>
    <name type="common">Indian wild rice</name>
    <name type="synonym">Oryza sativa f. spontanea</name>
    <dbReference type="NCBI Taxonomy" id="4536"/>
    <lineage>
        <taxon>Eukaryota</taxon>
        <taxon>Viridiplantae</taxon>
        <taxon>Streptophyta</taxon>
        <taxon>Embryophyta</taxon>
        <taxon>Tracheophyta</taxon>
        <taxon>Spermatophyta</taxon>
        <taxon>Magnoliopsida</taxon>
        <taxon>Liliopsida</taxon>
        <taxon>Poales</taxon>
        <taxon>Poaceae</taxon>
        <taxon>BOP clade</taxon>
        <taxon>Oryzoideae</taxon>
        <taxon>Oryzeae</taxon>
        <taxon>Oryzinae</taxon>
        <taxon>Oryza</taxon>
    </lineage>
</organism>
<feature type="region of interest" description="Disordered" evidence="1">
    <location>
        <begin position="1"/>
        <end position="32"/>
    </location>
</feature>
<evidence type="ECO:0000313" key="3">
    <source>
        <dbReference type="Proteomes" id="UP000006591"/>
    </source>
</evidence>
<accession>A0A0E0GPB0</accession>
<reference evidence="2" key="2">
    <citation type="submission" date="2018-04" db="EMBL/GenBank/DDBJ databases">
        <title>OnivRS2 (Oryza nivara Reference Sequence Version 2).</title>
        <authorList>
            <person name="Zhang J."/>
            <person name="Kudrna D."/>
            <person name="Lee S."/>
            <person name="Talag J."/>
            <person name="Rajasekar S."/>
            <person name="Welchert J."/>
            <person name="Hsing Y.-I."/>
            <person name="Wing R.A."/>
        </authorList>
    </citation>
    <scope>NUCLEOTIDE SEQUENCE [LARGE SCALE GENOMIC DNA]</scope>
    <source>
        <strain evidence="2">SL10</strain>
    </source>
</reference>
<keyword evidence="3" id="KW-1185">Reference proteome</keyword>
<proteinExistence type="predicted"/>
<name>A0A0E0GPB0_ORYNI</name>
<sequence length="81" mass="8062">MRTAAVSVGGLSAAAADRHGATDARGTGVDGGWLTAGTVGMAQRLRHGLLEPWTVEAWSGFGRKSGGSAAPAAGLMDSLQP</sequence>
<dbReference type="EnsemblPlants" id="ONIVA03G23730.1">
    <property type="protein sequence ID" value="ONIVA03G23730.1"/>
    <property type="gene ID" value="ONIVA03G23730"/>
</dbReference>
<dbReference type="Gramene" id="ONIVA03G23730.1">
    <property type="protein sequence ID" value="ONIVA03G23730.1"/>
    <property type="gene ID" value="ONIVA03G23730"/>
</dbReference>
<dbReference type="AlphaFoldDB" id="A0A0E0GPB0"/>